<dbReference type="GO" id="GO:0005524">
    <property type="term" value="F:ATP binding"/>
    <property type="evidence" value="ECO:0007669"/>
    <property type="project" value="UniProtKB-KW"/>
</dbReference>
<dbReference type="Gene3D" id="3.40.50.300">
    <property type="entry name" value="P-loop containing nucleotide triphosphate hydrolases"/>
    <property type="match status" value="2"/>
</dbReference>
<evidence type="ECO:0000313" key="7">
    <source>
        <dbReference type="EMBL" id="KJA20594.1"/>
    </source>
</evidence>
<evidence type="ECO:0000313" key="8">
    <source>
        <dbReference type="Proteomes" id="UP000054270"/>
    </source>
</evidence>
<dbReference type="PANTHER" id="PTHR47961:SF4">
    <property type="entry name" value="ACTIVATING SIGNAL COINTEGRATOR 1 COMPLEX SUBUNIT 3"/>
    <property type="match status" value="1"/>
</dbReference>
<reference evidence="8" key="1">
    <citation type="submission" date="2014-04" db="EMBL/GenBank/DDBJ databases">
        <title>Evolutionary Origins and Diversification of the Mycorrhizal Mutualists.</title>
        <authorList>
            <consortium name="DOE Joint Genome Institute"/>
            <consortium name="Mycorrhizal Genomics Consortium"/>
            <person name="Kohler A."/>
            <person name="Kuo A."/>
            <person name="Nagy L.G."/>
            <person name="Floudas D."/>
            <person name="Copeland A."/>
            <person name="Barry K.W."/>
            <person name="Cichocki N."/>
            <person name="Veneault-Fourrey C."/>
            <person name="LaButti K."/>
            <person name="Lindquist E.A."/>
            <person name="Lipzen A."/>
            <person name="Lundell T."/>
            <person name="Morin E."/>
            <person name="Murat C."/>
            <person name="Riley R."/>
            <person name="Ohm R."/>
            <person name="Sun H."/>
            <person name="Tunlid A."/>
            <person name="Henrissat B."/>
            <person name="Grigoriev I.V."/>
            <person name="Hibbett D.S."/>
            <person name="Martin F."/>
        </authorList>
    </citation>
    <scope>NUCLEOTIDE SEQUENCE [LARGE SCALE GENOMIC DNA]</scope>
    <source>
        <strain evidence="8">FD-334 SS-4</strain>
    </source>
</reference>
<dbReference type="GO" id="GO:0016787">
    <property type="term" value="F:hydrolase activity"/>
    <property type="evidence" value="ECO:0007669"/>
    <property type="project" value="UniProtKB-KW"/>
</dbReference>
<organism evidence="7 8">
    <name type="scientific">Hypholoma sublateritium (strain FD-334 SS-4)</name>
    <dbReference type="NCBI Taxonomy" id="945553"/>
    <lineage>
        <taxon>Eukaryota</taxon>
        <taxon>Fungi</taxon>
        <taxon>Dikarya</taxon>
        <taxon>Basidiomycota</taxon>
        <taxon>Agaricomycotina</taxon>
        <taxon>Agaricomycetes</taxon>
        <taxon>Agaricomycetidae</taxon>
        <taxon>Agaricales</taxon>
        <taxon>Agaricineae</taxon>
        <taxon>Strophariaceae</taxon>
        <taxon>Hypholoma</taxon>
    </lineage>
</organism>
<keyword evidence="3" id="KW-0347">Helicase</keyword>
<dbReference type="Pfam" id="PF00271">
    <property type="entry name" value="Helicase_C"/>
    <property type="match status" value="1"/>
</dbReference>
<protein>
    <recommendedName>
        <fullName evidence="6">Helicase C-terminal domain-containing protein</fullName>
    </recommendedName>
</protein>
<gene>
    <name evidence="7" type="ORF">HYPSUDRAFT_203727</name>
</gene>
<dbReference type="InterPro" id="IPR027417">
    <property type="entry name" value="P-loop_NTPase"/>
</dbReference>
<sequence length="295" mass="32473">MSALALFLAAPPLGTQHQPNGAGRRRQSKLRCYGESSSASLILVGLSATHHNYQDALWPQAAVIGVTGKKAITRYQITNIFCYENVLSQAGRNQTLVFVHSRKVTSRAACFGGGVKDRNSRDLLPFAFTIHHAGMTREDRSVVEELFADGSVQVLVFITTLAWSVNLPSHTMIINGPQIYAPEKGRWGELSSQDRLPIDSQFIAKLADNLNAKIVLGTCVRMLKSPSMYGVGADYQEDDIGLIQERTDNAQSAAVLLEKCSLIKYEGSTSRFTSTELGRIASHYYITYNSMMVYS</sequence>
<dbReference type="InterPro" id="IPR001650">
    <property type="entry name" value="Helicase_C-like"/>
</dbReference>
<keyword evidence="4" id="KW-0067">ATP-binding</keyword>
<feature type="signal peptide" evidence="5">
    <location>
        <begin position="1"/>
        <end position="16"/>
    </location>
</feature>
<dbReference type="GO" id="GO:0004386">
    <property type="term" value="F:helicase activity"/>
    <property type="evidence" value="ECO:0007669"/>
    <property type="project" value="UniProtKB-KW"/>
</dbReference>
<keyword evidence="5" id="KW-0732">Signal</keyword>
<dbReference type="SUPFAM" id="SSF52540">
    <property type="entry name" value="P-loop containing nucleoside triphosphate hydrolases"/>
    <property type="match status" value="1"/>
</dbReference>
<dbReference type="STRING" id="945553.A0A0D2NP71"/>
<feature type="chain" id="PRO_5002259908" description="Helicase C-terminal domain-containing protein" evidence="5">
    <location>
        <begin position="17"/>
        <end position="295"/>
    </location>
</feature>
<keyword evidence="2" id="KW-0378">Hydrolase</keyword>
<evidence type="ECO:0000256" key="1">
    <source>
        <dbReference type="ARBA" id="ARBA00022741"/>
    </source>
</evidence>
<dbReference type="PANTHER" id="PTHR47961">
    <property type="entry name" value="DNA POLYMERASE THETA, PUTATIVE (AFU_ORTHOLOGUE AFUA_1G05260)-RELATED"/>
    <property type="match status" value="1"/>
</dbReference>
<dbReference type="GO" id="GO:0005634">
    <property type="term" value="C:nucleus"/>
    <property type="evidence" value="ECO:0007669"/>
    <property type="project" value="TreeGrafter"/>
</dbReference>
<keyword evidence="1" id="KW-0547">Nucleotide-binding</keyword>
<name>A0A0D2NP71_HYPSF</name>
<dbReference type="InterPro" id="IPR036388">
    <property type="entry name" value="WH-like_DNA-bd_sf"/>
</dbReference>
<evidence type="ECO:0000259" key="6">
    <source>
        <dbReference type="Pfam" id="PF00271"/>
    </source>
</evidence>
<keyword evidence="8" id="KW-1185">Reference proteome</keyword>
<dbReference type="Proteomes" id="UP000054270">
    <property type="component" value="Unassembled WGS sequence"/>
</dbReference>
<accession>A0A0D2NP71</accession>
<evidence type="ECO:0000256" key="2">
    <source>
        <dbReference type="ARBA" id="ARBA00022801"/>
    </source>
</evidence>
<dbReference type="AlphaFoldDB" id="A0A0D2NP71"/>
<dbReference type="OrthoDB" id="3201040at2759"/>
<evidence type="ECO:0000256" key="3">
    <source>
        <dbReference type="ARBA" id="ARBA00022806"/>
    </source>
</evidence>
<proteinExistence type="predicted"/>
<dbReference type="EMBL" id="KN817566">
    <property type="protein sequence ID" value="KJA20594.1"/>
    <property type="molecule type" value="Genomic_DNA"/>
</dbReference>
<evidence type="ECO:0000256" key="4">
    <source>
        <dbReference type="ARBA" id="ARBA00022840"/>
    </source>
</evidence>
<feature type="domain" description="Helicase C-terminal" evidence="6">
    <location>
        <begin position="85"/>
        <end position="175"/>
    </location>
</feature>
<dbReference type="InterPro" id="IPR050474">
    <property type="entry name" value="Hel308_SKI2-like"/>
</dbReference>
<dbReference type="Gene3D" id="1.10.10.10">
    <property type="entry name" value="Winged helix-like DNA-binding domain superfamily/Winged helix DNA-binding domain"/>
    <property type="match status" value="1"/>
</dbReference>
<evidence type="ECO:0000256" key="5">
    <source>
        <dbReference type="SAM" id="SignalP"/>
    </source>
</evidence>